<dbReference type="SUPFAM" id="SSF52540">
    <property type="entry name" value="P-loop containing nucleoside triphosphate hydrolases"/>
    <property type="match status" value="1"/>
</dbReference>
<keyword evidence="1" id="KW-0418">Kinase</keyword>
<organism evidence="1 2">
    <name type="scientific">Hominifimenecus microfluidus</name>
    <dbReference type="NCBI Taxonomy" id="2885348"/>
    <lineage>
        <taxon>Bacteria</taxon>
        <taxon>Bacillati</taxon>
        <taxon>Bacillota</taxon>
        <taxon>Clostridia</taxon>
        <taxon>Lachnospirales</taxon>
        <taxon>Lachnospiraceae</taxon>
        <taxon>Hominifimenecus</taxon>
    </lineage>
</organism>
<comment type="caution">
    <text evidence="1">The sequence shown here is derived from an EMBL/GenBank/DDBJ whole genome shotgun (WGS) entry which is preliminary data.</text>
</comment>
<dbReference type="GO" id="GO:0016301">
    <property type="term" value="F:kinase activity"/>
    <property type="evidence" value="ECO:0007669"/>
    <property type="project" value="UniProtKB-KW"/>
</dbReference>
<name>A0AAE3EB16_9FIRM</name>
<protein>
    <submittedName>
        <fullName evidence="1">Cytidylate kinase-like family protein</fullName>
    </submittedName>
</protein>
<dbReference type="Pfam" id="PF13189">
    <property type="entry name" value="Cytidylate_kin2"/>
    <property type="match status" value="1"/>
</dbReference>
<dbReference type="RefSeq" id="WP_308454197.1">
    <property type="nucleotide sequence ID" value="NZ_JAJEQR010000036.1"/>
</dbReference>
<keyword evidence="1" id="KW-0808">Transferase</keyword>
<sequence length="193" mass="22075">MKRIITISREFGSGGRTIGKGVAEKLGIPCYDHEVIEQLVERSGFAADYVKSQSEYAPNGSLFVNALNAGNFHGLSNQDKLWTMQRQIIEELGEKENCVIVGRCADYILRDRADCLKVFIHRDFQSRAERIVQVYGETEVPTEKRLKEKDKRRAAYYQFYTDQKWADLANYHIVLDSGVIGIEKCIDIIADLY</sequence>
<keyword evidence="2" id="KW-1185">Reference proteome</keyword>
<evidence type="ECO:0000313" key="1">
    <source>
        <dbReference type="EMBL" id="MCC2231677.1"/>
    </source>
</evidence>
<dbReference type="InterPro" id="IPR027417">
    <property type="entry name" value="P-loop_NTPase"/>
</dbReference>
<gene>
    <name evidence="1" type="ORF">LKD81_11830</name>
</gene>
<dbReference type="Proteomes" id="UP001198182">
    <property type="component" value="Unassembled WGS sequence"/>
</dbReference>
<dbReference type="EMBL" id="JAJEQR010000036">
    <property type="protein sequence ID" value="MCC2231677.1"/>
    <property type="molecule type" value="Genomic_DNA"/>
</dbReference>
<proteinExistence type="predicted"/>
<dbReference type="Gene3D" id="3.40.50.300">
    <property type="entry name" value="P-loop containing nucleotide triphosphate hydrolases"/>
    <property type="match status" value="1"/>
</dbReference>
<reference evidence="1" key="1">
    <citation type="submission" date="2021-10" db="EMBL/GenBank/DDBJ databases">
        <title>Anaerobic single-cell dispensing facilitates the cultivation of human gut bacteria.</title>
        <authorList>
            <person name="Afrizal A."/>
        </authorList>
    </citation>
    <scope>NUCLEOTIDE SEQUENCE</scope>
    <source>
        <strain evidence="1">CLA-AA-H215</strain>
    </source>
</reference>
<evidence type="ECO:0000313" key="2">
    <source>
        <dbReference type="Proteomes" id="UP001198182"/>
    </source>
</evidence>
<dbReference type="AlphaFoldDB" id="A0AAE3EB16"/>
<accession>A0AAE3EB16</accession>